<evidence type="ECO:0000313" key="19">
    <source>
        <dbReference type="Proteomes" id="UP000185904"/>
    </source>
</evidence>
<evidence type="ECO:0000259" key="17">
    <source>
        <dbReference type="PROSITE" id="PS50011"/>
    </source>
</evidence>
<protein>
    <recommendedName>
        <fullName evidence="6">EKC/KEOPS complex subunit BUD32</fullName>
        <ecNumber evidence="4">2.7.11.1</ecNumber>
    </recommendedName>
    <alternativeName>
        <fullName evidence="13 14">Atypical Serine/threonine protein kinase BUD32</fullName>
    </alternativeName>
    <alternativeName>
        <fullName evidence="5">EKC/KEOPS complex subunit bud32</fullName>
    </alternativeName>
</protein>
<dbReference type="GeneID" id="34583701"/>
<keyword evidence="7" id="KW-0723">Serine/threonine-protein kinase</keyword>
<evidence type="ECO:0000256" key="16">
    <source>
        <dbReference type="ARBA" id="ARBA00048679"/>
    </source>
</evidence>
<dbReference type="PANTHER" id="PTHR24361">
    <property type="entry name" value="MITOGEN-ACTIVATED KINASE KINASE KINASE"/>
    <property type="match status" value="1"/>
</dbReference>
<comment type="function">
    <text evidence="1">Component of the EKC/KEOPS complex that is required for the formation of a threonylcarbamoyl group on adenosine at position 37 (t(6)A37) in tRNAs that read codons beginning with adenine. The complex is probably involved in the transfer of the threonylcarbamoyl moiety of threonylcarbamoyl-AMP (TC-AMP) to the N6 group of A37. BUD32 has ATPase activity in the context of the EKC/KEOPS complex and likely plays a supporting role to the catalytic subunit KAE1. The EKC/KEOPS complex also promotes both telomere uncapping and telomere elongation. The complex is required for efficient recruitment of transcriptional coactivators.</text>
</comment>
<keyword evidence="12" id="KW-0779">Telomere</keyword>
<gene>
    <name evidence="18" type="ORF">AYO20_00274</name>
</gene>
<keyword evidence="10" id="KW-0418">Kinase</keyword>
<dbReference type="GO" id="GO:0005524">
    <property type="term" value="F:ATP binding"/>
    <property type="evidence" value="ECO:0007669"/>
    <property type="project" value="UniProtKB-KW"/>
</dbReference>
<comment type="caution">
    <text evidence="18">The sequence shown here is derived from an EMBL/GenBank/DDBJ whole genome shotgun (WGS) entry which is preliminary data.</text>
</comment>
<comment type="catalytic activity">
    <reaction evidence="16">
        <text>L-seryl-[protein] + ATP = O-phospho-L-seryl-[protein] + ADP + H(+)</text>
        <dbReference type="Rhea" id="RHEA:17989"/>
        <dbReference type="Rhea" id="RHEA-COMP:9863"/>
        <dbReference type="Rhea" id="RHEA-COMP:11604"/>
        <dbReference type="ChEBI" id="CHEBI:15378"/>
        <dbReference type="ChEBI" id="CHEBI:29999"/>
        <dbReference type="ChEBI" id="CHEBI:30616"/>
        <dbReference type="ChEBI" id="CHEBI:83421"/>
        <dbReference type="ChEBI" id="CHEBI:456216"/>
        <dbReference type="EC" id="2.7.11.1"/>
    </reaction>
</comment>
<keyword evidence="9" id="KW-0547">Nucleotide-binding</keyword>
<dbReference type="InterPro" id="IPR000719">
    <property type="entry name" value="Prot_kinase_dom"/>
</dbReference>
<dbReference type="EMBL" id="LVCJ01000001">
    <property type="protein sequence ID" value="OAL40538.1"/>
    <property type="molecule type" value="Genomic_DNA"/>
</dbReference>
<reference evidence="18 19" key="1">
    <citation type="submission" date="2016-03" db="EMBL/GenBank/DDBJ databases">
        <title>The draft genome sequence of Fonsecaea nubica causative agent of cutaneous subcutaneous infection in human host.</title>
        <authorList>
            <person name="Costa F."/>
            <person name="Sybren D.H."/>
            <person name="Raittz R.T."/>
            <person name="Weiss V.A."/>
            <person name="Leao A.C."/>
            <person name="Gomes R."/>
            <person name="De Souza E.M."/>
            <person name="Pedrosa F.O."/>
            <person name="Steffens M.B."/>
            <person name="Bombassaro A."/>
            <person name="Tadra-Sfeir M.Z."/>
            <person name="Moreno L.F."/>
            <person name="Najafzadeh M.J."/>
            <person name="Felipe M.S."/>
            <person name="Teixeira M."/>
            <person name="Sun J."/>
            <person name="Xi L."/>
            <person name="Castro M.A."/>
            <person name="Vicente V.A."/>
        </authorList>
    </citation>
    <scope>NUCLEOTIDE SEQUENCE [LARGE SCALE GENOMIC DNA]</scope>
    <source>
        <strain evidence="18 19">CBS 269.64</strain>
    </source>
</reference>
<dbReference type="AlphaFoldDB" id="A0A178DEU8"/>
<evidence type="ECO:0000256" key="15">
    <source>
        <dbReference type="ARBA" id="ARBA00047899"/>
    </source>
</evidence>
<dbReference type="GO" id="GO:0005737">
    <property type="term" value="C:cytoplasm"/>
    <property type="evidence" value="ECO:0007669"/>
    <property type="project" value="TreeGrafter"/>
</dbReference>
<evidence type="ECO:0000256" key="4">
    <source>
        <dbReference type="ARBA" id="ARBA00012513"/>
    </source>
</evidence>
<name>A0A178DEU8_9EURO</name>
<sequence>MDMTLLGRGANGTVYQLTPFIAVKVARTGPYEETDHLHEQKVFELLEKQDRAIPFLVESFYRTPLNTFLELADGGSVAQHLNRYQERLGPQVLRVTEHLEPLTIRRWMAQLCLAVAGLERIGLTHGDIRPHNMLLDKDWDLKLSDFDRVIGVGEDIPVLTEPFGRRLHDGEDGVSGTYGKSGAHTETFAIGSVFYTLLRGHEPYETERWGCDHNIILMDKFENKEFPPLDDTREDGIIQKCWNGGYSQVQELLVEFPQIDRRDRRIDDHTRSIRKRECEQWIESGLVDTLERY</sequence>
<dbReference type="InterPro" id="IPR053235">
    <property type="entry name" value="Ser_Thr_kinase"/>
</dbReference>
<dbReference type="InterPro" id="IPR008266">
    <property type="entry name" value="Tyr_kinase_AS"/>
</dbReference>
<evidence type="ECO:0000313" key="18">
    <source>
        <dbReference type="EMBL" id="OAL40538.1"/>
    </source>
</evidence>
<keyword evidence="19" id="KW-1185">Reference proteome</keyword>
<proteinExistence type="predicted"/>
<keyword evidence="8" id="KW-0808">Transferase</keyword>
<evidence type="ECO:0000256" key="8">
    <source>
        <dbReference type="ARBA" id="ARBA00022679"/>
    </source>
</evidence>
<evidence type="ECO:0000256" key="2">
    <source>
        <dbReference type="ARBA" id="ARBA00004574"/>
    </source>
</evidence>
<evidence type="ECO:0000256" key="5">
    <source>
        <dbReference type="ARBA" id="ARBA00013948"/>
    </source>
</evidence>
<comment type="catalytic activity">
    <reaction evidence="15">
        <text>L-threonyl-[protein] + ATP = O-phospho-L-threonyl-[protein] + ADP + H(+)</text>
        <dbReference type="Rhea" id="RHEA:46608"/>
        <dbReference type="Rhea" id="RHEA-COMP:11060"/>
        <dbReference type="Rhea" id="RHEA-COMP:11605"/>
        <dbReference type="ChEBI" id="CHEBI:15378"/>
        <dbReference type="ChEBI" id="CHEBI:30013"/>
        <dbReference type="ChEBI" id="CHEBI:30616"/>
        <dbReference type="ChEBI" id="CHEBI:61977"/>
        <dbReference type="ChEBI" id="CHEBI:456216"/>
        <dbReference type="EC" id="2.7.11.1"/>
    </reaction>
</comment>
<dbReference type="PROSITE" id="PS50011">
    <property type="entry name" value="PROTEIN_KINASE_DOM"/>
    <property type="match status" value="1"/>
</dbReference>
<dbReference type="EC" id="2.7.11.1" evidence="4"/>
<evidence type="ECO:0000256" key="13">
    <source>
        <dbReference type="ARBA" id="ARBA00030980"/>
    </source>
</evidence>
<dbReference type="SUPFAM" id="SSF56112">
    <property type="entry name" value="Protein kinase-like (PK-like)"/>
    <property type="match status" value="1"/>
</dbReference>
<keyword evidence="11" id="KW-0067">ATP-binding</keyword>
<dbReference type="SMART" id="SM00220">
    <property type="entry name" value="S_TKc"/>
    <property type="match status" value="1"/>
</dbReference>
<organism evidence="18 19">
    <name type="scientific">Fonsecaea nubica</name>
    <dbReference type="NCBI Taxonomy" id="856822"/>
    <lineage>
        <taxon>Eukaryota</taxon>
        <taxon>Fungi</taxon>
        <taxon>Dikarya</taxon>
        <taxon>Ascomycota</taxon>
        <taxon>Pezizomycotina</taxon>
        <taxon>Eurotiomycetes</taxon>
        <taxon>Chaetothyriomycetidae</taxon>
        <taxon>Chaetothyriales</taxon>
        <taxon>Herpotrichiellaceae</taxon>
        <taxon>Fonsecaea</taxon>
    </lineage>
</organism>
<evidence type="ECO:0000256" key="3">
    <source>
        <dbReference type="ARBA" id="ARBA00011534"/>
    </source>
</evidence>
<feature type="domain" description="Protein kinase" evidence="17">
    <location>
        <begin position="1"/>
        <end position="282"/>
    </location>
</feature>
<dbReference type="PANTHER" id="PTHR24361:SF433">
    <property type="entry name" value="PROTEIN KINASE DOMAIN-CONTAINING PROTEIN"/>
    <property type="match status" value="1"/>
</dbReference>
<dbReference type="RefSeq" id="XP_022505550.1">
    <property type="nucleotide sequence ID" value="XM_022638585.1"/>
</dbReference>
<evidence type="ECO:0000256" key="7">
    <source>
        <dbReference type="ARBA" id="ARBA00022527"/>
    </source>
</evidence>
<keyword evidence="12" id="KW-0158">Chromosome</keyword>
<comment type="subcellular location">
    <subcellularLocation>
        <location evidence="2">Chromosome</location>
        <location evidence="2">Telomere</location>
    </subcellularLocation>
</comment>
<evidence type="ECO:0000256" key="10">
    <source>
        <dbReference type="ARBA" id="ARBA00022777"/>
    </source>
</evidence>
<accession>A0A178DEU8</accession>
<evidence type="ECO:0000256" key="1">
    <source>
        <dbReference type="ARBA" id="ARBA00003747"/>
    </source>
</evidence>
<evidence type="ECO:0000256" key="11">
    <source>
        <dbReference type="ARBA" id="ARBA00022840"/>
    </source>
</evidence>
<dbReference type="Pfam" id="PF00069">
    <property type="entry name" value="Pkinase"/>
    <property type="match status" value="1"/>
</dbReference>
<evidence type="ECO:0000256" key="14">
    <source>
        <dbReference type="ARBA" id="ARBA00033194"/>
    </source>
</evidence>
<dbReference type="Gene3D" id="1.10.510.10">
    <property type="entry name" value="Transferase(Phosphotransferase) domain 1"/>
    <property type="match status" value="1"/>
</dbReference>
<dbReference type="InterPro" id="IPR011009">
    <property type="entry name" value="Kinase-like_dom_sf"/>
</dbReference>
<dbReference type="OrthoDB" id="5338352at2759"/>
<dbReference type="PROSITE" id="PS00109">
    <property type="entry name" value="PROTEIN_KINASE_TYR"/>
    <property type="match status" value="1"/>
</dbReference>
<evidence type="ECO:0000256" key="6">
    <source>
        <dbReference type="ARBA" id="ARBA00019973"/>
    </source>
</evidence>
<dbReference type="GO" id="GO:0004674">
    <property type="term" value="F:protein serine/threonine kinase activity"/>
    <property type="evidence" value="ECO:0007669"/>
    <property type="project" value="UniProtKB-KW"/>
</dbReference>
<dbReference type="Proteomes" id="UP000185904">
    <property type="component" value="Unassembled WGS sequence"/>
</dbReference>
<dbReference type="GO" id="GO:0000781">
    <property type="term" value="C:chromosome, telomeric region"/>
    <property type="evidence" value="ECO:0007669"/>
    <property type="project" value="UniProtKB-SubCell"/>
</dbReference>
<comment type="subunit">
    <text evidence="3">Component of the EKC/KEOPS complex composed of at least BUD32, CGI121, GON7, KAE1 and PCC1; the whole complex dimerizes.</text>
</comment>
<evidence type="ECO:0000256" key="12">
    <source>
        <dbReference type="ARBA" id="ARBA00022895"/>
    </source>
</evidence>
<evidence type="ECO:0000256" key="9">
    <source>
        <dbReference type="ARBA" id="ARBA00022741"/>
    </source>
</evidence>